<evidence type="ECO:0000313" key="2">
    <source>
        <dbReference type="EMBL" id="WIT12260.1"/>
    </source>
</evidence>
<evidence type="ECO:0000313" key="3">
    <source>
        <dbReference type="Proteomes" id="UP001177769"/>
    </source>
</evidence>
<dbReference type="KEGG" id="pais:PFX98_01260"/>
<keyword evidence="3" id="KW-1185">Reference proteome</keyword>
<organism evidence="2 3">
    <name type="scientific">Paucibacter sediminis</name>
    <dbReference type="NCBI Taxonomy" id="3019553"/>
    <lineage>
        <taxon>Bacteria</taxon>
        <taxon>Pseudomonadati</taxon>
        <taxon>Pseudomonadota</taxon>
        <taxon>Betaproteobacteria</taxon>
        <taxon>Burkholderiales</taxon>
        <taxon>Sphaerotilaceae</taxon>
        <taxon>Roseateles</taxon>
    </lineage>
</organism>
<reference evidence="2" key="1">
    <citation type="submission" date="2023-01" db="EMBL/GenBank/DDBJ databases">
        <title>Whole genome sequence of Paucibacter sp. S2-9 isolated from pond sediment.</title>
        <authorList>
            <person name="Jung J.Y."/>
        </authorList>
    </citation>
    <scope>NUCLEOTIDE SEQUENCE</scope>
    <source>
        <strain evidence="2">S2-9</strain>
    </source>
</reference>
<dbReference type="Pfam" id="PF06114">
    <property type="entry name" value="Peptidase_M78"/>
    <property type="match status" value="1"/>
</dbReference>
<protein>
    <submittedName>
        <fullName evidence="2">ImmA/IrrE family metallo-endopeptidase</fullName>
    </submittedName>
</protein>
<name>A0AA95SPE7_9BURK</name>
<gene>
    <name evidence="2" type="ORF">PFX98_01260</name>
</gene>
<dbReference type="InterPro" id="IPR052345">
    <property type="entry name" value="Rad_response_metalloprotease"/>
</dbReference>
<proteinExistence type="predicted"/>
<dbReference type="PANTHER" id="PTHR43236:SF1">
    <property type="entry name" value="BLL7220 PROTEIN"/>
    <property type="match status" value="1"/>
</dbReference>
<dbReference type="Proteomes" id="UP001177769">
    <property type="component" value="Chromosome"/>
</dbReference>
<dbReference type="EMBL" id="CP116346">
    <property type="protein sequence ID" value="WIT12260.1"/>
    <property type="molecule type" value="Genomic_DNA"/>
</dbReference>
<dbReference type="AlphaFoldDB" id="A0AA95SPE7"/>
<dbReference type="Gene3D" id="1.10.10.2910">
    <property type="match status" value="1"/>
</dbReference>
<dbReference type="InterPro" id="IPR010359">
    <property type="entry name" value="IrrE_HExxH"/>
</dbReference>
<sequence length="266" mass="30199">MVELDLVELADLTRPEQLVAEIMRQNPQMPVPVPIEEIARLAGISKIASIESTGFEGTLITNLEKSDGHIFYNSSVPRPRQRFTIGHELGHFLLPWHRQATFNCSADDLKTTKAGWELEANRFSAELLMPQALLARECSPSREFDLADVIRARDAFGTSMESTIRRIIERSELAYAVVFSHENKVRYTNFSEYFSARLTVRKDSPLPAKSLSRLGTSSMDDWNEIDSHWWLDDSKGEGALPDSLYEQTLVQDDGYKVTLLTYDPED</sequence>
<evidence type="ECO:0000259" key="1">
    <source>
        <dbReference type="Pfam" id="PF06114"/>
    </source>
</evidence>
<dbReference type="PANTHER" id="PTHR43236">
    <property type="entry name" value="ANTITOXIN HIGA1"/>
    <property type="match status" value="1"/>
</dbReference>
<feature type="domain" description="IrrE N-terminal-like" evidence="1">
    <location>
        <begin position="69"/>
        <end position="167"/>
    </location>
</feature>
<dbReference type="RefSeq" id="WP_285233353.1">
    <property type="nucleotide sequence ID" value="NZ_CP116346.1"/>
</dbReference>
<accession>A0AA95SPE7</accession>